<dbReference type="STRING" id="870908.SAMN04488044_1886"/>
<evidence type="ECO:0000256" key="1">
    <source>
        <dbReference type="ARBA" id="ARBA00009437"/>
    </source>
</evidence>
<keyword evidence="2" id="KW-0805">Transcription regulation</keyword>
<dbReference type="Pfam" id="PF00126">
    <property type="entry name" value="HTH_1"/>
    <property type="match status" value="1"/>
</dbReference>
<evidence type="ECO:0000259" key="5">
    <source>
        <dbReference type="PROSITE" id="PS50931"/>
    </source>
</evidence>
<dbReference type="AlphaFoldDB" id="A0A1M5Q7F8"/>
<dbReference type="FunFam" id="1.10.10.10:FF:000001">
    <property type="entry name" value="LysR family transcriptional regulator"/>
    <property type="match status" value="1"/>
</dbReference>
<dbReference type="OrthoDB" id="9813056at2"/>
<evidence type="ECO:0000256" key="2">
    <source>
        <dbReference type="ARBA" id="ARBA00023015"/>
    </source>
</evidence>
<dbReference type="InterPro" id="IPR036390">
    <property type="entry name" value="WH_DNA-bd_sf"/>
</dbReference>
<comment type="similarity">
    <text evidence="1">Belongs to the LysR transcriptional regulatory family.</text>
</comment>
<dbReference type="PANTHER" id="PTHR30537:SF5">
    <property type="entry name" value="HTH-TYPE TRANSCRIPTIONAL ACTIVATOR TTDR-RELATED"/>
    <property type="match status" value="1"/>
</dbReference>
<gene>
    <name evidence="6" type="ORF">SAMN04488044_1886</name>
</gene>
<dbReference type="EMBL" id="FQWM01000003">
    <property type="protein sequence ID" value="SHH09711.1"/>
    <property type="molecule type" value="Genomic_DNA"/>
</dbReference>
<feature type="domain" description="HTH lysR-type" evidence="5">
    <location>
        <begin position="1"/>
        <end position="59"/>
    </location>
</feature>
<dbReference type="SUPFAM" id="SSF46785">
    <property type="entry name" value="Winged helix' DNA-binding domain"/>
    <property type="match status" value="1"/>
</dbReference>
<dbReference type="GO" id="GO:0043565">
    <property type="term" value="F:sequence-specific DNA binding"/>
    <property type="evidence" value="ECO:0007669"/>
    <property type="project" value="TreeGrafter"/>
</dbReference>
<dbReference type="PANTHER" id="PTHR30537">
    <property type="entry name" value="HTH-TYPE TRANSCRIPTIONAL REGULATOR"/>
    <property type="match status" value="1"/>
</dbReference>
<evidence type="ECO:0000313" key="6">
    <source>
        <dbReference type="EMBL" id="SHH09711.1"/>
    </source>
</evidence>
<dbReference type="InterPro" id="IPR005119">
    <property type="entry name" value="LysR_subst-bd"/>
</dbReference>
<evidence type="ECO:0000313" key="7">
    <source>
        <dbReference type="Proteomes" id="UP000184211"/>
    </source>
</evidence>
<reference evidence="7" key="1">
    <citation type="submission" date="2016-11" db="EMBL/GenBank/DDBJ databases">
        <authorList>
            <person name="Varghese N."/>
            <person name="Submissions S."/>
        </authorList>
    </citation>
    <scope>NUCLEOTIDE SEQUENCE [LARGE SCALE GENOMIC DNA]</scope>
    <source>
        <strain evidence="7">DSM 28223</strain>
    </source>
</reference>
<keyword evidence="3" id="KW-0238">DNA-binding</keyword>
<accession>A0A1M5Q7F8</accession>
<dbReference type="InterPro" id="IPR058163">
    <property type="entry name" value="LysR-type_TF_proteobact-type"/>
</dbReference>
<evidence type="ECO:0000256" key="3">
    <source>
        <dbReference type="ARBA" id="ARBA00023125"/>
    </source>
</evidence>
<dbReference type="Gene3D" id="1.10.10.10">
    <property type="entry name" value="Winged helix-like DNA-binding domain superfamily/Winged helix DNA-binding domain"/>
    <property type="match status" value="1"/>
</dbReference>
<protein>
    <submittedName>
        <fullName evidence="6">Transcriptional regulator, LysR family</fullName>
    </submittedName>
</protein>
<dbReference type="RefSeq" id="WP_072792799.1">
    <property type="nucleotide sequence ID" value="NZ_FQWM01000003.1"/>
</dbReference>
<dbReference type="PROSITE" id="PS50931">
    <property type="entry name" value="HTH_LYSR"/>
    <property type="match status" value="1"/>
</dbReference>
<dbReference type="SUPFAM" id="SSF53850">
    <property type="entry name" value="Periplasmic binding protein-like II"/>
    <property type="match status" value="1"/>
</dbReference>
<evidence type="ECO:0000256" key="4">
    <source>
        <dbReference type="ARBA" id="ARBA00023163"/>
    </source>
</evidence>
<dbReference type="CDD" id="cd08422">
    <property type="entry name" value="PBP2_CrgA_like"/>
    <property type="match status" value="1"/>
</dbReference>
<sequence length="308" mass="33508">MDKIDRMRAFALVAKNASFTIAATRMGRSSRLVSKYVADLENALGVQLLNRTTRSVSLTDAGATYLAMCEPLLEGFDELEERIRSDQASLHGVIHISAPTGFGALRLAPSLARFASEHPNVELDLQFSDRRVSIIEEGFDLAIRIGPMRDSSLRVRKLGHMPLVVCASPDYLERVGTPDHPHALLAHECILDGNNTEPTIWRFHINGQIEAVPVSGRFRMNAPAGAAHIAASGVAIARCPAYTVANALDSGDLVELFAENRVSPYVVAALFPQNRHLSTRVRALIDHLVGDATLCLEGSLSVINKRSP</sequence>
<dbReference type="Proteomes" id="UP000184211">
    <property type="component" value="Unassembled WGS sequence"/>
</dbReference>
<dbReference type="GO" id="GO:0003700">
    <property type="term" value="F:DNA-binding transcription factor activity"/>
    <property type="evidence" value="ECO:0007669"/>
    <property type="project" value="InterPro"/>
</dbReference>
<dbReference type="GO" id="GO:0006351">
    <property type="term" value="P:DNA-templated transcription"/>
    <property type="evidence" value="ECO:0007669"/>
    <property type="project" value="TreeGrafter"/>
</dbReference>
<keyword evidence="7" id="KW-1185">Reference proteome</keyword>
<dbReference type="Gene3D" id="3.40.190.290">
    <property type="match status" value="1"/>
</dbReference>
<dbReference type="InterPro" id="IPR000847">
    <property type="entry name" value="LysR_HTH_N"/>
</dbReference>
<organism evidence="6 7">
    <name type="scientific">Cognatishimia maritima</name>
    <dbReference type="NCBI Taxonomy" id="870908"/>
    <lineage>
        <taxon>Bacteria</taxon>
        <taxon>Pseudomonadati</taxon>
        <taxon>Pseudomonadota</taxon>
        <taxon>Alphaproteobacteria</taxon>
        <taxon>Rhodobacterales</taxon>
        <taxon>Paracoccaceae</taxon>
        <taxon>Cognatishimia</taxon>
    </lineage>
</organism>
<dbReference type="InterPro" id="IPR036388">
    <property type="entry name" value="WH-like_DNA-bd_sf"/>
</dbReference>
<proteinExistence type="inferred from homology"/>
<dbReference type="Pfam" id="PF03466">
    <property type="entry name" value="LysR_substrate"/>
    <property type="match status" value="1"/>
</dbReference>
<name>A0A1M5Q7F8_9RHOB</name>
<keyword evidence="4" id="KW-0804">Transcription</keyword>